<dbReference type="InterPro" id="IPR025610">
    <property type="entry name" value="MYC/MYB_N"/>
</dbReference>
<evidence type="ECO:0000256" key="4">
    <source>
        <dbReference type="SAM" id="MobiDB-lite"/>
    </source>
</evidence>
<keyword evidence="1" id="KW-0493">Microtubule</keyword>
<evidence type="ECO:0000259" key="5">
    <source>
        <dbReference type="PROSITE" id="PS50888"/>
    </source>
</evidence>
<dbReference type="InterPro" id="IPR036638">
    <property type="entry name" value="HLH_DNA-bd_sf"/>
</dbReference>
<name>A0A7J7MTM1_9MAGN</name>
<dbReference type="InterPro" id="IPR011598">
    <property type="entry name" value="bHLH_dom"/>
</dbReference>
<reference evidence="6 7" key="1">
    <citation type="journal article" date="2020" name="IScience">
        <title>Genome Sequencing of the Endangered Kingdonia uniflora (Circaeasteraceae, Ranunculales) Reveals Potential Mechanisms of Evolutionary Specialization.</title>
        <authorList>
            <person name="Sun Y."/>
            <person name="Deng T."/>
            <person name="Zhang A."/>
            <person name="Moore M.J."/>
            <person name="Landis J.B."/>
            <person name="Lin N."/>
            <person name="Zhang H."/>
            <person name="Zhang X."/>
            <person name="Huang J."/>
            <person name="Zhang X."/>
            <person name="Sun H."/>
            <person name="Wang H."/>
        </authorList>
    </citation>
    <scope>NUCLEOTIDE SEQUENCE [LARGE SCALE GENOMIC DNA]</scope>
    <source>
        <strain evidence="6">TB1705</strain>
        <tissue evidence="6">Leaf</tissue>
    </source>
</reference>
<dbReference type="Proteomes" id="UP000541444">
    <property type="component" value="Unassembled WGS sequence"/>
</dbReference>
<dbReference type="PANTHER" id="PTHR47968">
    <property type="entry name" value="CENTROMERE PROTEIN E"/>
    <property type="match status" value="1"/>
</dbReference>
<dbReference type="SUPFAM" id="SSF47459">
    <property type="entry name" value="HLH, helix-loop-helix DNA-binding domain"/>
    <property type="match status" value="1"/>
</dbReference>
<gene>
    <name evidence="6" type="ORF">GIB67_001342</name>
</gene>
<accession>A0A7J7MTM1</accession>
<dbReference type="InterPro" id="IPR027640">
    <property type="entry name" value="Kinesin-like_fam"/>
</dbReference>
<feature type="region of interest" description="Disordered" evidence="4">
    <location>
        <begin position="38"/>
        <end position="81"/>
    </location>
</feature>
<dbReference type="OrthoDB" id="1685046at2759"/>
<evidence type="ECO:0000256" key="3">
    <source>
        <dbReference type="ARBA" id="ARBA00023163"/>
    </source>
</evidence>
<feature type="region of interest" description="Disordered" evidence="4">
    <location>
        <begin position="480"/>
        <end position="546"/>
    </location>
</feature>
<dbReference type="AlphaFoldDB" id="A0A7J7MTM1"/>
<evidence type="ECO:0000256" key="2">
    <source>
        <dbReference type="ARBA" id="ARBA00023015"/>
    </source>
</evidence>
<keyword evidence="2" id="KW-0805">Transcription regulation</keyword>
<protein>
    <recommendedName>
        <fullName evidence="5">BHLH domain-containing protein</fullName>
    </recommendedName>
</protein>
<keyword evidence="7" id="KW-1185">Reference proteome</keyword>
<feature type="compositionally biased region" description="Basic and acidic residues" evidence="4">
    <location>
        <begin position="54"/>
        <end position="71"/>
    </location>
</feature>
<dbReference type="Pfam" id="PF14215">
    <property type="entry name" value="bHLH-MYC_N"/>
    <property type="match status" value="1"/>
</dbReference>
<dbReference type="Pfam" id="PF11995">
    <property type="entry name" value="DUF3490"/>
    <property type="match status" value="1"/>
</dbReference>
<dbReference type="EMBL" id="JACGCM010001227">
    <property type="protein sequence ID" value="KAF6158271.1"/>
    <property type="molecule type" value="Genomic_DNA"/>
</dbReference>
<dbReference type="InterPro" id="IPR021881">
    <property type="entry name" value="NACK_C"/>
</dbReference>
<feature type="compositionally biased region" description="Polar residues" evidence="4">
    <location>
        <begin position="480"/>
        <end position="497"/>
    </location>
</feature>
<dbReference type="GO" id="GO:0046983">
    <property type="term" value="F:protein dimerization activity"/>
    <property type="evidence" value="ECO:0007669"/>
    <property type="project" value="InterPro"/>
</dbReference>
<dbReference type="GO" id="GO:0003777">
    <property type="term" value="F:microtubule motor activity"/>
    <property type="evidence" value="ECO:0007669"/>
    <property type="project" value="InterPro"/>
</dbReference>
<dbReference type="GO" id="GO:0007018">
    <property type="term" value="P:microtubule-based movement"/>
    <property type="evidence" value="ECO:0007669"/>
    <property type="project" value="InterPro"/>
</dbReference>
<sequence length="576" mass="65096">MSTQREDASLGNSANLQHLIELLVHLCYHLESYTSQMENKDPENDVTSSNETFNRSEKAIPTKSEDGDASSREGTPCFQRSNSVNMRKMQKMFQNAAEENVRSIRAYVTELKERVAKLQYQKQLLVCQCQVSIIHRTQFYLLFKGDSADQIYMEVELRRLTWLQQHFAELGSASPSPHGDKAAMSLSSSMKALRREREFLAKRLITRLTAEERDTLYMKWDVPIDGKHRKLQFINKLWTDPRDFKHVQESAEIVAKLVGFCESGNVSKEMFELNFALPSDKRPWEDGTCAKLVGEAETLSRFIEWFGCCCGGAEKTQKDGEELVFPVIPNVPCRDMMFQHMRSKNCDLLDQLPSTIPLNSGIYGQSLISNQPVWLNVSDGLNSGASEENDGTRVLVPVAGGLIELFVLKQVPEDPHIVDFVMNQCNFSWEQEAMNTTNNGTPGFNVTINRPHDSVIPTTAFNSSAECGYNEGDAMNQNMVSTNANFHPSTASSLTKETGQENDSVKQENGRANSVSDCSDQDEDDDYKVGRGGKRHQSKNLVAERKRRKKLNDRLYTLRSLVPKITKVTPLPLPFY</sequence>
<organism evidence="6 7">
    <name type="scientific">Kingdonia uniflora</name>
    <dbReference type="NCBI Taxonomy" id="39325"/>
    <lineage>
        <taxon>Eukaryota</taxon>
        <taxon>Viridiplantae</taxon>
        <taxon>Streptophyta</taxon>
        <taxon>Embryophyta</taxon>
        <taxon>Tracheophyta</taxon>
        <taxon>Spermatophyta</taxon>
        <taxon>Magnoliopsida</taxon>
        <taxon>Ranunculales</taxon>
        <taxon>Circaeasteraceae</taxon>
        <taxon>Kingdonia</taxon>
    </lineage>
</organism>
<evidence type="ECO:0000313" key="7">
    <source>
        <dbReference type="Proteomes" id="UP000541444"/>
    </source>
</evidence>
<dbReference type="Gene3D" id="4.10.280.10">
    <property type="entry name" value="Helix-loop-helix DNA-binding domain"/>
    <property type="match status" value="1"/>
</dbReference>
<dbReference type="PANTHER" id="PTHR47968:SF23">
    <property type="entry name" value="KINESIN-LIKE PROTEIN KIN-7A"/>
    <property type="match status" value="1"/>
</dbReference>
<evidence type="ECO:0000313" key="6">
    <source>
        <dbReference type="EMBL" id="KAF6158271.1"/>
    </source>
</evidence>
<proteinExistence type="predicted"/>
<feature type="domain" description="BHLH" evidence="5">
    <location>
        <begin position="535"/>
        <end position="576"/>
    </location>
</feature>
<dbReference type="PROSITE" id="PS50888">
    <property type="entry name" value="BHLH"/>
    <property type="match status" value="1"/>
</dbReference>
<comment type="caution">
    <text evidence="6">The sequence shown here is derived from an EMBL/GenBank/DDBJ whole genome shotgun (WGS) entry which is preliminary data.</text>
</comment>
<dbReference type="GO" id="GO:0005874">
    <property type="term" value="C:microtubule"/>
    <property type="evidence" value="ECO:0007669"/>
    <property type="project" value="UniProtKB-KW"/>
</dbReference>
<evidence type="ECO:0000256" key="1">
    <source>
        <dbReference type="ARBA" id="ARBA00022701"/>
    </source>
</evidence>
<keyword evidence="3" id="KW-0804">Transcription</keyword>
<dbReference type="Pfam" id="PF00010">
    <property type="entry name" value="HLH"/>
    <property type="match status" value="1"/>
</dbReference>